<evidence type="ECO:0000313" key="2">
    <source>
        <dbReference type="EnsemblPlants" id="TuG1812G0500001100.01.T02"/>
    </source>
</evidence>
<evidence type="ECO:0000256" key="1">
    <source>
        <dbReference type="SAM" id="MobiDB-lite"/>
    </source>
</evidence>
<protein>
    <submittedName>
        <fullName evidence="2">Uncharacterized protein</fullName>
    </submittedName>
</protein>
<accession>A0A8R7QBF7</accession>
<keyword evidence="3" id="KW-1185">Reference proteome</keyword>
<dbReference type="AlphaFoldDB" id="A0A8R7QBF7"/>
<sequence>MPILQHARSKGELDRPQQGKIPVHQIYHPHRGSSHGLPESFCPSKGSAPTSTGRGPGAPDPSPPTTGGAMASGSPCVLPFSKNGSTPTTPYCPRSWRTTELPCGVTEASSTMTPPALPLRWPRFFFHSGIARGYGTSSSPMKRRRGLSCQERCVVVGLVSGLGIFRWPWCRAAEAMLFGISYKIAMMFLFKTWMGNLLQVLKGCSEHILLKANIVMHV</sequence>
<reference evidence="2" key="2">
    <citation type="submission" date="2018-03" db="EMBL/GenBank/DDBJ databases">
        <title>The Triticum urartu genome reveals the dynamic nature of wheat genome evolution.</title>
        <authorList>
            <person name="Ling H."/>
            <person name="Ma B."/>
            <person name="Shi X."/>
            <person name="Liu H."/>
            <person name="Dong L."/>
            <person name="Sun H."/>
            <person name="Cao Y."/>
            <person name="Gao Q."/>
            <person name="Zheng S."/>
            <person name="Li Y."/>
            <person name="Yu Y."/>
            <person name="Du H."/>
            <person name="Qi M."/>
            <person name="Li Y."/>
            <person name="Yu H."/>
            <person name="Cui Y."/>
            <person name="Wang N."/>
            <person name="Chen C."/>
            <person name="Wu H."/>
            <person name="Zhao Y."/>
            <person name="Zhang J."/>
            <person name="Li Y."/>
            <person name="Zhou W."/>
            <person name="Zhang B."/>
            <person name="Hu W."/>
            <person name="Eijk M."/>
            <person name="Tang J."/>
            <person name="Witsenboer H."/>
            <person name="Zhao S."/>
            <person name="Li Z."/>
            <person name="Zhang A."/>
            <person name="Wang D."/>
            <person name="Liang C."/>
        </authorList>
    </citation>
    <scope>NUCLEOTIDE SEQUENCE [LARGE SCALE GENOMIC DNA]</scope>
    <source>
        <strain evidence="2">cv. G1812</strain>
    </source>
</reference>
<proteinExistence type="predicted"/>
<dbReference type="EnsemblPlants" id="TuG1812G0500001100.01.T02">
    <property type="protein sequence ID" value="TuG1812G0500001100.01.T02"/>
    <property type="gene ID" value="TuG1812G0500001100.01"/>
</dbReference>
<reference evidence="2" key="3">
    <citation type="submission" date="2022-06" db="UniProtKB">
        <authorList>
            <consortium name="EnsemblPlants"/>
        </authorList>
    </citation>
    <scope>IDENTIFICATION</scope>
</reference>
<feature type="region of interest" description="Disordered" evidence="1">
    <location>
        <begin position="27"/>
        <end position="74"/>
    </location>
</feature>
<reference evidence="3" key="1">
    <citation type="journal article" date="2013" name="Nature">
        <title>Draft genome of the wheat A-genome progenitor Triticum urartu.</title>
        <authorList>
            <person name="Ling H.Q."/>
            <person name="Zhao S."/>
            <person name="Liu D."/>
            <person name="Wang J."/>
            <person name="Sun H."/>
            <person name="Zhang C."/>
            <person name="Fan H."/>
            <person name="Li D."/>
            <person name="Dong L."/>
            <person name="Tao Y."/>
            <person name="Gao C."/>
            <person name="Wu H."/>
            <person name="Li Y."/>
            <person name="Cui Y."/>
            <person name="Guo X."/>
            <person name="Zheng S."/>
            <person name="Wang B."/>
            <person name="Yu K."/>
            <person name="Liang Q."/>
            <person name="Yang W."/>
            <person name="Lou X."/>
            <person name="Chen J."/>
            <person name="Feng M."/>
            <person name="Jian J."/>
            <person name="Zhang X."/>
            <person name="Luo G."/>
            <person name="Jiang Y."/>
            <person name="Liu J."/>
            <person name="Wang Z."/>
            <person name="Sha Y."/>
            <person name="Zhang B."/>
            <person name="Wu H."/>
            <person name="Tang D."/>
            <person name="Shen Q."/>
            <person name="Xue P."/>
            <person name="Zou S."/>
            <person name="Wang X."/>
            <person name="Liu X."/>
            <person name="Wang F."/>
            <person name="Yang Y."/>
            <person name="An X."/>
            <person name="Dong Z."/>
            <person name="Zhang K."/>
            <person name="Zhang X."/>
            <person name="Luo M.C."/>
            <person name="Dvorak J."/>
            <person name="Tong Y."/>
            <person name="Wang J."/>
            <person name="Yang H."/>
            <person name="Li Z."/>
            <person name="Wang D."/>
            <person name="Zhang A."/>
            <person name="Wang J."/>
        </authorList>
    </citation>
    <scope>NUCLEOTIDE SEQUENCE</scope>
    <source>
        <strain evidence="3">cv. G1812</strain>
    </source>
</reference>
<dbReference type="Gramene" id="TuG1812G0500001100.01.T02">
    <property type="protein sequence ID" value="TuG1812G0500001100.01.T02"/>
    <property type="gene ID" value="TuG1812G0500001100.01"/>
</dbReference>
<dbReference type="OrthoDB" id="710775at2759"/>
<gene>
    <name evidence="2" type="primary">LOC125544069</name>
</gene>
<evidence type="ECO:0000313" key="3">
    <source>
        <dbReference type="Proteomes" id="UP000015106"/>
    </source>
</evidence>
<dbReference type="Proteomes" id="UP000015106">
    <property type="component" value="Chromosome 5"/>
</dbReference>
<organism evidence="2 3">
    <name type="scientific">Triticum urartu</name>
    <name type="common">Red wild einkorn</name>
    <name type="synonym">Crithodium urartu</name>
    <dbReference type="NCBI Taxonomy" id="4572"/>
    <lineage>
        <taxon>Eukaryota</taxon>
        <taxon>Viridiplantae</taxon>
        <taxon>Streptophyta</taxon>
        <taxon>Embryophyta</taxon>
        <taxon>Tracheophyta</taxon>
        <taxon>Spermatophyta</taxon>
        <taxon>Magnoliopsida</taxon>
        <taxon>Liliopsida</taxon>
        <taxon>Poales</taxon>
        <taxon>Poaceae</taxon>
        <taxon>BOP clade</taxon>
        <taxon>Pooideae</taxon>
        <taxon>Triticodae</taxon>
        <taxon>Triticeae</taxon>
        <taxon>Triticinae</taxon>
        <taxon>Triticum</taxon>
    </lineage>
</organism>
<name>A0A8R7QBF7_TRIUA</name>